<evidence type="ECO:0000259" key="1">
    <source>
        <dbReference type="Pfam" id="PF20815"/>
    </source>
</evidence>
<gene>
    <name evidence="2" type="ORF">NL394_22415</name>
</gene>
<feature type="domain" description="GIY-YIG catalytic" evidence="1">
    <location>
        <begin position="58"/>
        <end position="181"/>
    </location>
</feature>
<dbReference type="InterPro" id="IPR049311">
    <property type="entry name" value="GIY_YIG_cat"/>
</dbReference>
<dbReference type="AlphaFoldDB" id="A0AAX3EPA4"/>
<dbReference type="EMBL" id="CP101186">
    <property type="protein sequence ID" value="UYV99889.1"/>
    <property type="molecule type" value="Genomic_DNA"/>
</dbReference>
<organism evidence="2 3">
    <name type="scientific">Paenarthrobacter ureafaciens</name>
    <dbReference type="NCBI Taxonomy" id="37931"/>
    <lineage>
        <taxon>Bacteria</taxon>
        <taxon>Bacillati</taxon>
        <taxon>Actinomycetota</taxon>
        <taxon>Actinomycetes</taxon>
        <taxon>Micrococcales</taxon>
        <taxon>Micrococcaceae</taxon>
        <taxon>Paenarthrobacter</taxon>
    </lineage>
</organism>
<sequence length="281" mass="30909">MSASTSWHLDDVLNALSGKRWPITQARGRVRAVPGLYAIYGNTDAWAGLGLDPQPGSALYVGKAEDSLAARELDTHFAADPAKKPRTGSSTVRRSFAALLRDTLELHAVPRNPDKPDHFANYGLTPDGDARLTEWMHQHLSLAVWERPIGLTQTLRTVEGEIIRTWMPPLNIQGNPQPLPHLRRARQTMTLEASGPQMPTASRRAFETARPAAALPVRGPAPSAAGRSLGPTPVELARELGKSPKTVRQALRDKYGRLPFDGDRWGALTPAQEDYLRARFR</sequence>
<dbReference type="Pfam" id="PF20815">
    <property type="entry name" value="GIY_YIG_2"/>
    <property type="match status" value="1"/>
</dbReference>
<proteinExistence type="predicted"/>
<evidence type="ECO:0000313" key="2">
    <source>
        <dbReference type="EMBL" id="UYV99889.1"/>
    </source>
</evidence>
<dbReference type="RefSeq" id="WP_166186487.1">
    <property type="nucleotide sequence ID" value="NZ_CP101181.1"/>
</dbReference>
<protein>
    <recommendedName>
        <fullName evidence="1">GIY-YIG catalytic domain-containing protein</fullName>
    </recommendedName>
</protein>
<keyword evidence="2" id="KW-0614">Plasmid</keyword>
<evidence type="ECO:0000313" key="3">
    <source>
        <dbReference type="Proteomes" id="UP001163293"/>
    </source>
</evidence>
<reference evidence="2" key="1">
    <citation type="submission" date="2022-07" db="EMBL/GenBank/DDBJ databases">
        <authorList>
            <person name="Wu T."/>
        </authorList>
    </citation>
    <scope>NUCLEOTIDE SEQUENCE</scope>
    <source>
        <strain evidence="2">SD-1</strain>
        <plasmid evidence="2">unnamed1</plasmid>
    </source>
</reference>
<keyword evidence="3" id="KW-1185">Reference proteome</keyword>
<name>A0AAX3EPA4_PAEUR</name>
<dbReference type="Proteomes" id="UP001163293">
    <property type="component" value="Plasmid unnamed1"/>
</dbReference>
<accession>A0AAX3EPA4</accession>
<geneLocation type="plasmid" evidence="2 3">
    <name>unnamed1</name>
</geneLocation>